<name>A0ABS2G3F4_FUSMR</name>
<gene>
    <name evidence="2" type="ORF">H6A04_09940</name>
</gene>
<feature type="region of interest" description="Disordered" evidence="1">
    <location>
        <begin position="144"/>
        <end position="171"/>
    </location>
</feature>
<proteinExistence type="predicted"/>
<accession>A0ABS2G3F4</accession>
<evidence type="ECO:0000256" key="1">
    <source>
        <dbReference type="SAM" id="MobiDB-lite"/>
    </source>
</evidence>
<dbReference type="Proteomes" id="UP000728968">
    <property type="component" value="Unassembled WGS sequence"/>
</dbReference>
<reference evidence="2 3" key="1">
    <citation type="journal article" date="2021" name="Sci. Rep.">
        <title>The distribution of antibiotic resistance genes in chicken gut microbiota commensals.</title>
        <authorList>
            <person name="Juricova H."/>
            <person name="Matiasovicova J."/>
            <person name="Kubasova T."/>
            <person name="Cejkova D."/>
            <person name="Rychlik I."/>
        </authorList>
    </citation>
    <scope>NUCLEOTIDE SEQUENCE [LARGE SCALE GENOMIC DNA]</scope>
    <source>
        <strain evidence="2 3">An425</strain>
    </source>
</reference>
<evidence type="ECO:0008006" key="4">
    <source>
        <dbReference type="Google" id="ProtNLM"/>
    </source>
</evidence>
<comment type="caution">
    <text evidence="2">The sequence shown here is derived from an EMBL/GenBank/DDBJ whole genome shotgun (WGS) entry which is preliminary data.</text>
</comment>
<protein>
    <recommendedName>
        <fullName evidence="4">Replication protein</fullName>
    </recommendedName>
</protein>
<dbReference type="EMBL" id="JACJLT010000137">
    <property type="protein sequence ID" value="MBM6875964.1"/>
    <property type="molecule type" value="Genomic_DNA"/>
</dbReference>
<feature type="compositionally biased region" description="Polar residues" evidence="1">
    <location>
        <begin position="153"/>
        <end position="168"/>
    </location>
</feature>
<dbReference type="RefSeq" id="WP_204716624.1">
    <property type="nucleotide sequence ID" value="NZ_JACJLT010000137.1"/>
</dbReference>
<keyword evidence="3" id="KW-1185">Reference proteome</keyword>
<evidence type="ECO:0000313" key="3">
    <source>
        <dbReference type="Proteomes" id="UP000728968"/>
    </source>
</evidence>
<sequence length="291" mass="33787">MERNSIKNLLMSSNYYALNKTLVKNLGIETAFFLTTLVEADETLADDDGWFYQTSKTLEEITGLSNHKQTKCIEQLISLDILVQENKGIPMKRYFKLNYDKILISLNTRIEKNSNQEFKKVKSQSLKNLKTSFQKTSNNKEYNINNLDKEYSNKQSSSSVDESTQPQQLDEKSIEFRNDITELKDIIIQATGENQQTVDMVFKPVLYREIIKPLLAKIKASKFLMGEKSTKPKLYTFIRQDRVNEILAGMYDDFKTEKTKHKGAEVVTVEDLKEKAKRDKEQEEFEKMLGL</sequence>
<organism evidence="2 3">
    <name type="scientific">Fusobacterium mortiferum</name>
    <dbReference type="NCBI Taxonomy" id="850"/>
    <lineage>
        <taxon>Bacteria</taxon>
        <taxon>Fusobacteriati</taxon>
        <taxon>Fusobacteriota</taxon>
        <taxon>Fusobacteriia</taxon>
        <taxon>Fusobacteriales</taxon>
        <taxon>Fusobacteriaceae</taxon>
        <taxon>Fusobacterium</taxon>
    </lineage>
</organism>
<evidence type="ECO:0000313" key="2">
    <source>
        <dbReference type="EMBL" id="MBM6875964.1"/>
    </source>
</evidence>